<name>A0A8S5N889_9CAUD</name>
<accession>A0A8S5N889</accession>
<sequence length="38" mass="4711">MIICTHEIYVFTRSSMRVKFMNLHLRFVEKREMSFSIE</sequence>
<dbReference type="EMBL" id="BK015080">
    <property type="protein sequence ID" value="DAD90267.1"/>
    <property type="molecule type" value="Genomic_DNA"/>
</dbReference>
<protein>
    <submittedName>
        <fullName evidence="1">Uncharacterized protein</fullName>
    </submittedName>
</protein>
<proteinExistence type="predicted"/>
<reference evidence="1" key="1">
    <citation type="journal article" date="2021" name="Proc. Natl. Acad. Sci. U.S.A.">
        <title>A Catalog of Tens of Thousands of Viruses from Human Metagenomes Reveals Hidden Associations with Chronic Diseases.</title>
        <authorList>
            <person name="Tisza M.J."/>
            <person name="Buck C.B."/>
        </authorList>
    </citation>
    <scope>NUCLEOTIDE SEQUENCE</scope>
    <source>
        <strain evidence="1">Ct8ME27</strain>
    </source>
</reference>
<organism evidence="1">
    <name type="scientific">Myoviridae sp. ct8ME27</name>
    <dbReference type="NCBI Taxonomy" id="2826622"/>
    <lineage>
        <taxon>Viruses</taxon>
        <taxon>Duplodnaviria</taxon>
        <taxon>Heunggongvirae</taxon>
        <taxon>Uroviricota</taxon>
        <taxon>Caudoviricetes</taxon>
    </lineage>
</organism>
<evidence type="ECO:0000313" key="1">
    <source>
        <dbReference type="EMBL" id="DAD90267.1"/>
    </source>
</evidence>